<gene>
    <name evidence="1" type="ORF">SDC9_98390</name>
</gene>
<dbReference type="AlphaFoldDB" id="A0A645AEM9"/>
<comment type="caution">
    <text evidence="1">The sequence shown here is derived from an EMBL/GenBank/DDBJ whole genome shotgun (WGS) entry which is preliminary data.</text>
</comment>
<sequence length="50" mass="5380">MPLNTVEELVADIRASPAGSILCPYDTTQTHRPATIPGFFVVLPVLPCPM</sequence>
<name>A0A645AEM9_9ZZZZ</name>
<protein>
    <submittedName>
        <fullName evidence="1">Uncharacterized protein</fullName>
    </submittedName>
</protein>
<evidence type="ECO:0000313" key="1">
    <source>
        <dbReference type="EMBL" id="MPM51639.1"/>
    </source>
</evidence>
<reference evidence="1" key="1">
    <citation type="submission" date="2019-08" db="EMBL/GenBank/DDBJ databases">
        <authorList>
            <person name="Kucharzyk K."/>
            <person name="Murdoch R.W."/>
            <person name="Higgins S."/>
            <person name="Loffler F."/>
        </authorList>
    </citation>
    <scope>NUCLEOTIDE SEQUENCE</scope>
</reference>
<proteinExistence type="predicted"/>
<dbReference type="EMBL" id="VSSQ01013507">
    <property type="protein sequence ID" value="MPM51639.1"/>
    <property type="molecule type" value="Genomic_DNA"/>
</dbReference>
<organism evidence="1">
    <name type="scientific">bioreactor metagenome</name>
    <dbReference type="NCBI Taxonomy" id="1076179"/>
    <lineage>
        <taxon>unclassified sequences</taxon>
        <taxon>metagenomes</taxon>
        <taxon>ecological metagenomes</taxon>
    </lineage>
</organism>
<accession>A0A645AEM9</accession>